<sequence>MSAAVHPDTSRPDTGRPNAGRAARIREVLRLAQPPLGRFTPGLIWGMLSAAAAVSLLAVSGWLIVSASIVDSLVPLSIAVVGVRFFAVSRAVTRYLERLSGHDAALRQLATTRADMVRRLIPLSPAGLGRTDRGKVLSALVDDVENLQNLPLRVVQPLGVSGLVAVGAVVFIAFVSPIAALTLLACLIVAGAAAIGMGWLFGSRAEALVSDRRADLSAALVDYFGSLDVLLAYGAEPQARGRVTAADAALRRVVTRASLAQATAAGVVSAVAGAASVWAVAAASPGLATGAIDGPWLAVVVLVPMVVFEVFGAVPIAAASWRSVRSSAARIVDVLPERMPDELRSDAGDDAAPTGVPALRLRDVTASWPGGAPALRGVSLDLEPGERVLVAGPSGAGKSSLAAVLVGFLRAEGSYLVGDVDASSLAGPALRSVVGLCEQSPQLFDEDIRQNLLFARDTATDDELLAVLARVGLAEWVQERGGLDARVGDRGALVSGGQAQRLALARALLRGFPVLVLDEPTAGVDPDASDALLRDLLGAAGEQSVLLISHIAPPAGSVDRVVRLEGGRTV</sequence>
<gene>
    <name evidence="10" type="primary">cydC</name>
    <name evidence="10" type="ORF">KV396_03880</name>
</gene>
<feature type="transmembrane region" description="Helical" evidence="7">
    <location>
        <begin position="259"/>
        <end position="284"/>
    </location>
</feature>
<evidence type="ECO:0000313" key="10">
    <source>
        <dbReference type="EMBL" id="UPL13656.1"/>
    </source>
</evidence>
<keyword evidence="5 7" id="KW-1133">Transmembrane helix</keyword>
<dbReference type="Gene3D" id="3.40.50.300">
    <property type="entry name" value="P-loop containing nucleotide triphosphate hydrolases"/>
    <property type="match status" value="1"/>
</dbReference>
<evidence type="ECO:0000256" key="5">
    <source>
        <dbReference type="ARBA" id="ARBA00022989"/>
    </source>
</evidence>
<feature type="transmembrane region" description="Helical" evidence="7">
    <location>
        <begin position="296"/>
        <end position="321"/>
    </location>
</feature>
<accession>A0ABY4IP40</accession>
<dbReference type="InterPro" id="IPR003593">
    <property type="entry name" value="AAA+_ATPase"/>
</dbReference>
<dbReference type="InterPro" id="IPR039421">
    <property type="entry name" value="Type_1_exporter"/>
</dbReference>
<evidence type="ECO:0000256" key="7">
    <source>
        <dbReference type="SAM" id="Phobius"/>
    </source>
</evidence>
<dbReference type="PROSITE" id="PS00211">
    <property type="entry name" value="ABC_TRANSPORTER_1"/>
    <property type="match status" value="1"/>
</dbReference>
<feature type="domain" description="ABC transmembrane type-1" evidence="9">
    <location>
        <begin position="42"/>
        <end position="323"/>
    </location>
</feature>
<dbReference type="SUPFAM" id="SSF90123">
    <property type="entry name" value="ABC transporter transmembrane region"/>
    <property type="match status" value="1"/>
</dbReference>
<feature type="transmembrane region" description="Helical" evidence="7">
    <location>
        <begin position="73"/>
        <end position="92"/>
    </location>
</feature>
<feature type="transmembrane region" description="Helical" evidence="7">
    <location>
        <begin position="43"/>
        <end position="67"/>
    </location>
</feature>
<keyword evidence="3" id="KW-0547">Nucleotide-binding</keyword>
<evidence type="ECO:0000256" key="1">
    <source>
        <dbReference type="ARBA" id="ARBA00004651"/>
    </source>
</evidence>
<dbReference type="InterPro" id="IPR036640">
    <property type="entry name" value="ABC1_TM_sf"/>
</dbReference>
<keyword evidence="11" id="KW-1185">Reference proteome</keyword>
<dbReference type="InterPro" id="IPR017871">
    <property type="entry name" value="ABC_transporter-like_CS"/>
</dbReference>
<feature type="domain" description="ABC transporter" evidence="8">
    <location>
        <begin position="359"/>
        <end position="570"/>
    </location>
</feature>
<evidence type="ECO:0000259" key="8">
    <source>
        <dbReference type="PROSITE" id="PS50893"/>
    </source>
</evidence>
<keyword evidence="4" id="KW-0067">ATP-binding</keyword>
<evidence type="ECO:0000256" key="3">
    <source>
        <dbReference type="ARBA" id="ARBA00022741"/>
    </source>
</evidence>
<keyword evidence="2 7" id="KW-0812">Transmembrane</keyword>
<evidence type="ECO:0000256" key="2">
    <source>
        <dbReference type="ARBA" id="ARBA00022692"/>
    </source>
</evidence>
<dbReference type="InterPro" id="IPR003439">
    <property type="entry name" value="ABC_transporter-like_ATP-bd"/>
</dbReference>
<dbReference type="PROSITE" id="PS50893">
    <property type="entry name" value="ABC_TRANSPORTER_2"/>
    <property type="match status" value="1"/>
</dbReference>
<proteinExistence type="predicted"/>
<feature type="transmembrane region" description="Helical" evidence="7">
    <location>
        <begin position="154"/>
        <end position="175"/>
    </location>
</feature>
<dbReference type="PROSITE" id="PS50929">
    <property type="entry name" value="ABC_TM1F"/>
    <property type="match status" value="1"/>
</dbReference>
<name>A0ABY4IP40_9MICO</name>
<dbReference type="InterPro" id="IPR011527">
    <property type="entry name" value="ABC1_TM_dom"/>
</dbReference>
<protein>
    <submittedName>
        <fullName evidence="10">Thiol reductant ABC exporter subunit CydC</fullName>
    </submittedName>
</protein>
<dbReference type="NCBIfam" id="TIGR02868">
    <property type="entry name" value="CydC"/>
    <property type="match status" value="1"/>
</dbReference>
<dbReference type="PANTHER" id="PTHR24221:SF654">
    <property type="entry name" value="ATP-BINDING CASSETTE SUB-FAMILY B MEMBER 6"/>
    <property type="match status" value="1"/>
</dbReference>
<dbReference type="RefSeq" id="WP_247956889.1">
    <property type="nucleotide sequence ID" value="NZ_CP078077.1"/>
</dbReference>
<evidence type="ECO:0000313" key="11">
    <source>
        <dbReference type="Proteomes" id="UP000831963"/>
    </source>
</evidence>
<dbReference type="Proteomes" id="UP000831963">
    <property type="component" value="Chromosome"/>
</dbReference>
<organism evidence="10 11">
    <name type="scientific">Microbacterium galbinum</name>
    <dbReference type="NCBI Taxonomy" id="2851646"/>
    <lineage>
        <taxon>Bacteria</taxon>
        <taxon>Bacillati</taxon>
        <taxon>Actinomycetota</taxon>
        <taxon>Actinomycetes</taxon>
        <taxon>Micrococcales</taxon>
        <taxon>Microbacteriaceae</taxon>
        <taxon>Microbacterium</taxon>
    </lineage>
</organism>
<evidence type="ECO:0000256" key="4">
    <source>
        <dbReference type="ARBA" id="ARBA00022840"/>
    </source>
</evidence>
<feature type="transmembrane region" description="Helical" evidence="7">
    <location>
        <begin position="181"/>
        <end position="202"/>
    </location>
</feature>
<dbReference type="SUPFAM" id="SSF52540">
    <property type="entry name" value="P-loop containing nucleoside triphosphate hydrolases"/>
    <property type="match status" value="1"/>
</dbReference>
<keyword evidence="6 7" id="KW-0472">Membrane</keyword>
<reference evidence="10 11" key="1">
    <citation type="submission" date="2021-06" db="EMBL/GenBank/DDBJ databases">
        <title>Genome-based taxonomic framework of Microbacterium strains isolated from marine environment, the description of four new species and reclassification of four preexisting species.</title>
        <authorList>
            <person name="Lee S.D."/>
            <person name="Kim S.-M."/>
            <person name="Byeon Y.-S."/>
            <person name="Yang H.L."/>
            <person name="Kim I.S."/>
        </authorList>
    </citation>
    <scope>NUCLEOTIDE SEQUENCE [LARGE SCALE GENOMIC DNA]</scope>
    <source>
        <strain evidence="10 11">SSW1-36</strain>
    </source>
</reference>
<dbReference type="InterPro" id="IPR014223">
    <property type="entry name" value="ABC_CydC/D"/>
</dbReference>
<dbReference type="EMBL" id="CP078077">
    <property type="protein sequence ID" value="UPL13656.1"/>
    <property type="molecule type" value="Genomic_DNA"/>
</dbReference>
<dbReference type="SMART" id="SM00382">
    <property type="entry name" value="AAA"/>
    <property type="match status" value="1"/>
</dbReference>
<evidence type="ECO:0000256" key="6">
    <source>
        <dbReference type="ARBA" id="ARBA00023136"/>
    </source>
</evidence>
<evidence type="ECO:0000259" key="9">
    <source>
        <dbReference type="PROSITE" id="PS50929"/>
    </source>
</evidence>
<dbReference type="Pfam" id="PF00664">
    <property type="entry name" value="ABC_membrane"/>
    <property type="match status" value="1"/>
</dbReference>
<dbReference type="Gene3D" id="1.20.1560.10">
    <property type="entry name" value="ABC transporter type 1, transmembrane domain"/>
    <property type="match status" value="1"/>
</dbReference>
<comment type="subcellular location">
    <subcellularLocation>
        <location evidence="1">Cell membrane</location>
        <topology evidence="1">Multi-pass membrane protein</topology>
    </subcellularLocation>
</comment>
<dbReference type="Pfam" id="PF00005">
    <property type="entry name" value="ABC_tran"/>
    <property type="match status" value="1"/>
</dbReference>
<dbReference type="InterPro" id="IPR027417">
    <property type="entry name" value="P-loop_NTPase"/>
</dbReference>
<dbReference type="PANTHER" id="PTHR24221">
    <property type="entry name" value="ATP-BINDING CASSETTE SUB-FAMILY B"/>
    <property type="match status" value="1"/>
</dbReference>